<keyword evidence="2" id="KW-0479">Metal-binding</keyword>
<dbReference type="PANTHER" id="PTHR11014">
    <property type="entry name" value="PEPTIDASE M20 FAMILY MEMBER"/>
    <property type="match status" value="1"/>
</dbReference>
<evidence type="ECO:0000313" key="4">
    <source>
        <dbReference type="EMBL" id="SFV07809.1"/>
    </source>
</evidence>
<dbReference type="RefSeq" id="WP_139234782.1">
    <property type="nucleotide sequence ID" value="NZ_FPBV01000039.1"/>
</dbReference>
<evidence type="ECO:0000256" key="2">
    <source>
        <dbReference type="PIRSR" id="PIRSR005962-1"/>
    </source>
</evidence>
<dbReference type="InterPro" id="IPR017439">
    <property type="entry name" value="Amidohydrolase"/>
</dbReference>
<dbReference type="InterPro" id="IPR002933">
    <property type="entry name" value="Peptidase_M20"/>
</dbReference>
<name>A0A1I7LDP6_9BACL</name>
<dbReference type="Pfam" id="PF07687">
    <property type="entry name" value="M20_dimer"/>
    <property type="match status" value="1"/>
</dbReference>
<dbReference type="GO" id="GO:0019877">
    <property type="term" value="P:diaminopimelate biosynthetic process"/>
    <property type="evidence" value="ECO:0007669"/>
    <property type="project" value="UniProtKB-ARBA"/>
</dbReference>
<dbReference type="Gene3D" id="3.30.70.360">
    <property type="match status" value="1"/>
</dbReference>
<feature type="binding site" evidence="2">
    <location>
        <position position="142"/>
    </location>
    <ligand>
        <name>Mn(2+)</name>
        <dbReference type="ChEBI" id="CHEBI:29035"/>
        <label>2</label>
    </ligand>
</feature>
<dbReference type="Proteomes" id="UP000183508">
    <property type="component" value="Unassembled WGS sequence"/>
</dbReference>
<dbReference type="InterPro" id="IPR011650">
    <property type="entry name" value="Peptidase_M20_dimer"/>
</dbReference>
<proteinExistence type="predicted"/>
<evidence type="ECO:0000259" key="3">
    <source>
        <dbReference type="Pfam" id="PF07687"/>
    </source>
</evidence>
<dbReference type="NCBIfam" id="TIGR01891">
    <property type="entry name" value="amidohydrolases"/>
    <property type="match status" value="1"/>
</dbReference>
<dbReference type="Pfam" id="PF01546">
    <property type="entry name" value="Peptidase_M20"/>
    <property type="match status" value="1"/>
</dbReference>
<dbReference type="EMBL" id="FPBV01000039">
    <property type="protein sequence ID" value="SFV07809.1"/>
    <property type="molecule type" value="Genomic_DNA"/>
</dbReference>
<evidence type="ECO:0000256" key="1">
    <source>
        <dbReference type="ARBA" id="ARBA00022801"/>
    </source>
</evidence>
<feature type="binding site" evidence="2">
    <location>
        <position position="363"/>
    </location>
    <ligand>
        <name>Mn(2+)</name>
        <dbReference type="ChEBI" id="CHEBI:29035"/>
        <label>2</label>
    </ligand>
</feature>
<feature type="domain" description="Peptidase M20 dimerisation" evidence="3">
    <location>
        <begin position="192"/>
        <end position="282"/>
    </location>
</feature>
<dbReference type="InterPro" id="IPR036264">
    <property type="entry name" value="Bact_exopeptidase_dim_dom"/>
</dbReference>
<evidence type="ECO:0000313" key="5">
    <source>
        <dbReference type="Proteomes" id="UP000183508"/>
    </source>
</evidence>
<gene>
    <name evidence="4" type="ORF">SAMN05421543_1396</name>
</gene>
<keyword evidence="1 4" id="KW-0378">Hydrolase</keyword>
<feature type="binding site" evidence="2">
    <location>
        <position position="167"/>
    </location>
    <ligand>
        <name>Mn(2+)</name>
        <dbReference type="ChEBI" id="CHEBI:29035"/>
        <label>2</label>
    </ligand>
</feature>
<feature type="binding site" evidence="2">
    <location>
        <position position="108"/>
    </location>
    <ligand>
        <name>Mn(2+)</name>
        <dbReference type="ChEBI" id="CHEBI:29035"/>
        <label>2</label>
    </ligand>
</feature>
<accession>A0A1I7LDP6</accession>
<dbReference type="GO" id="GO:0046872">
    <property type="term" value="F:metal ion binding"/>
    <property type="evidence" value="ECO:0007669"/>
    <property type="project" value="UniProtKB-KW"/>
</dbReference>
<dbReference type="STRING" id="392015.SAMN05421543_1396"/>
<reference evidence="5" key="1">
    <citation type="submission" date="2016-10" db="EMBL/GenBank/DDBJ databases">
        <authorList>
            <person name="Varghese N."/>
        </authorList>
    </citation>
    <scope>NUCLEOTIDE SEQUENCE [LARGE SCALE GENOMIC DNA]</scope>
    <source>
        <strain evidence="5">DSM 17980</strain>
    </source>
</reference>
<protein>
    <submittedName>
        <fullName evidence="4">Amidohydrolase</fullName>
    </submittedName>
</protein>
<feature type="binding site" evidence="2">
    <location>
        <position position="106"/>
    </location>
    <ligand>
        <name>Mn(2+)</name>
        <dbReference type="ChEBI" id="CHEBI:29035"/>
        <label>2</label>
    </ligand>
</feature>
<dbReference type="AlphaFoldDB" id="A0A1I7LDP6"/>
<dbReference type="PANTHER" id="PTHR11014:SF63">
    <property type="entry name" value="METALLOPEPTIDASE, PUTATIVE (AFU_ORTHOLOGUE AFUA_6G09600)-RELATED"/>
    <property type="match status" value="1"/>
</dbReference>
<organism evidence="4 5">
    <name type="scientific">Alicyclobacillus macrosporangiidus</name>
    <dbReference type="NCBI Taxonomy" id="392015"/>
    <lineage>
        <taxon>Bacteria</taxon>
        <taxon>Bacillati</taxon>
        <taxon>Bacillota</taxon>
        <taxon>Bacilli</taxon>
        <taxon>Bacillales</taxon>
        <taxon>Alicyclobacillaceae</taxon>
        <taxon>Alicyclobacillus</taxon>
    </lineage>
</organism>
<comment type="cofactor">
    <cofactor evidence="2">
        <name>Mn(2+)</name>
        <dbReference type="ChEBI" id="CHEBI:29035"/>
    </cofactor>
    <text evidence="2">The Mn(2+) ion enhances activity.</text>
</comment>
<keyword evidence="2" id="KW-0464">Manganese</keyword>
<keyword evidence="5" id="KW-1185">Reference proteome</keyword>
<dbReference type="GO" id="GO:0050118">
    <property type="term" value="F:N-acetyldiaminopimelate deacetylase activity"/>
    <property type="evidence" value="ECO:0007669"/>
    <property type="project" value="UniProtKB-ARBA"/>
</dbReference>
<dbReference type="PIRSF" id="PIRSF005962">
    <property type="entry name" value="Pept_M20D_amidohydro"/>
    <property type="match status" value="1"/>
</dbReference>
<dbReference type="FunFam" id="3.30.70.360:FF:000001">
    <property type="entry name" value="N-acetyldiaminopimelate deacetylase"/>
    <property type="match status" value="1"/>
</dbReference>
<sequence>MTFPRDRFEADVNAVIDDVIGWRRAMHEFPELSFHEHETSQRVYETLRSFGGLEVTRPTPTSVMARLIGTKPGKTLAIRADMDALPIQEATQLPFASKRPGVMHACGHDGHTAMLLGAAKILCKYRQELSGEIRFLFQHAEELPPGGAEEMVAAGVMDGVDMVIGIHLESQREVGRVYICPGPVNAAPDTFKGKIIGKGGHAAYPHTTVDSVVVAAHTIVALQQVVSRQTDPLQPLVVSVCQLSGGSAYNVIPNVVEFGGTVRSYDPALRAQVPARMEQIIRGVTEAFGASYEFSYHMGYRPVINDDELTSRVRAILEATFGVDSVETYTPSMAGEDFSAYQQHAPGTFFIVGAGGPSHAPHHHPAFTIDERALGIGVRAFVNVAVGLLMA</sequence>
<dbReference type="SUPFAM" id="SSF53187">
    <property type="entry name" value="Zn-dependent exopeptidases"/>
    <property type="match status" value="1"/>
</dbReference>
<dbReference type="SUPFAM" id="SSF55031">
    <property type="entry name" value="Bacterial exopeptidase dimerisation domain"/>
    <property type="match status" value="1"/>
</dbReference>
<dbReference type="OrthoDB" id="9776731at2"/>
<dbReference type="Gene3D" id="3.40.630.10">
    <property type="entry name" value="Zn peptidases"/>
    <property type="match status" value="1"/>
</dbReference>
<dbReference type="eggNOG" id="COG1473">
    <property type="taxonomic scope" value="Bacteria"/>
</dbReference>